<gene>
    <name evidence="3" type="ORF">BCR32DRAFT_329479</name>
</gene>
<feature type="region of interest" description="Disordered" evidence="1">
    <location>
        <begin position="139"/>
        <end position="170"/>
    </location>
</feature>
<evidence type="ECO:0000313" key="4">
    <source>
        <dbReference type="Proteomes" id="UP000193944"/>
    </source>
</evidence>
<feature type="signal peptide" evidence="2">
    <location>
        <begin position="1"/>
        <end position="20"/>
    </location>
</feature>
<dbReference type="OrthoDB" id="10673588at2759"/>
<dbReference type="Proteomes" id="UP000193944">
    <property type="component" value="Unassembled WGS sequence"/>
</dbReference>
<sequence length="373" mass="41439">MVRCIPVFIVLSLIAPLCLNHPINVENVEEIIETAGIQAFEESEPTETLGIQAVDDTEDTSITAGIQAVDDEDEVMDFELFTDINDDVVTQEVEEANALPEQNAPIGINQDIVDAYEDFTMKTLNNLSLLNIFRSNPKLRKNNKRDNDSDSDSDSDSDNDSGKNDDDEPKDEDIFAIYETENTAATTKVPEVETVVPTPEAITNIAEDIPTEYVEENINEIITDTPTENIEEVTLEKRDDEVEVALFEIEEGTEDIFYETVTEMVTEVHVVSVIVEDDDDNQPTIEAINIDEDDVEEEIPLFGVVVENDEEVLIAKRDGVFDVDVIEQVTAPSETESPIVIGQQEQNIATVTDDVATDAVTDVVEEEITSEVF</sequence>
<dbReference type="EMBL" id="MCFG01000314">
    <property type="protein sequence ID" value="ORX76165.1"/>
    <property type="molecule type" value="Genomic_DNA"/>
</dbReference>
<feature type="compositionally biased region" description="Acidic residues" evidence="1">
    <location>
        <begin position="149"/>
        <end position="170"/>
    </location>
</feature>
<comment type="caution">
    <text evidence="3">The sequence shown here is derived from an EMBL/GenBank/DDBJ whole genome shotgun (WGS) entry which is preliminary data.</text>
</comment>
<evidence type="ECO:0000313" key="3">
    <source>
        <dbReference type="EMBL" id="ORX76165.1"/>
    </source>
</evidence>
<keyword evidence="4" id="KW-1185">Reference proteome</keyword>
<keyword evidence="2" id="KW-0732">Signal</keyword>
<reference evidence="3 4" key="2">
    <citation type="submission" date="2016-08" db="EMBL/GenBank/DDBJ databases">
        <title>Pervasive Adenine N6-methylation of Active Genes in Fungi.</title>
        <authorList>
            <consortium name="DOE Joint Genome Institute"/>
            <person name="Mondo S.J."/>
            <person name="Dannebaum R.O."/>
            <person name="Kuo R.C."/>
            <person name="Labutti K."/>
            <person name="Haridas S."/>
            <person name="Kuo A."/>
            <person name="Salamov A."/>
            <person name="Ahrendt S.R."/>
            <person name="Lipzen A."/>
            <person name="Sullivan W."/>
            <person name="Andreopoulos W.B."/>
            <person name="Clum A."/>
            <person name="Lindquist E."/>
            <person name="Daum C."/>
            <person name="Ramamoorthy G.K."/>
            <person name="Gryganskyi A."/>
            <person name="Culley D."/>
            <person name="Magnuson J.K."/>
            <person name="James T.Y."/>
            <person name="O'Malley M.A."/>
            <person name="Stajich J.E."/>
            <person name="Spatafora J.W."/>
            <person name="Visel A."/>
            <person name="Grigoriev I.V."/>
        </authorList>
    </citation>
    <scope>NUCLEOTIDE SEQUENCE [LARGE SCALE GENOMIC DNA]</scope>
    <source>
        <strain evidence="3 4">S4</strain>
    </source>
</reference>
<evidence type="ECO:0000256" key="2">
    <source>
        <dbReference type="SAM" id="SignalP"/>
    </source>
</evidence>
<reference evidence="3 4" key="1">
    <citation type="submission" date="2016-08" db="EMBL/GenBank/DDBJ databases">
        <title>A Parts List for Fungal Cellulosomes Revealed by Comparative Genomics.</title>
        <authorList>
            <consortium name="DOE Joint Genome Institute"/>
            <person name="Haitjema C.H."/>
            <person name="Gilmore S.P."/>
            <person name="Henske J.K."/>
            <person name="Solomon K.V."/>
            <person name="De Groot R."/>
            <person name="Kuo A."/>
            <person name="Mondo S.J."/>
            <person name="Salamov A.A."/>
            <person name="Labutti K."/>
            <person name="Zhao Z."/>
            <person name="Chiniquy J."/>
            <person name="Barry K."/>
            <person name="Brewer H.M."/>
            <person name="Purvine S.O."/>
            <person name="Wright A.T."/>
            <person name="Boxma B."/>
            <person name="Van Alen T."/>
            <person name="Hackstein J.H."/>
            <person name="Baker S.E."/>
            <person name="Grigoriev I.V."/>
            <person name="O'Malley M.A."/>
        </authorList>
    </citation>
    <scope>NUCLEOTIDE SEQUENCE [LARGE SCALE GENOMIC DNA]</scope>
    <source>
        <strain evidence="3 4">S4</strain>
    </source>
</reference>
<dbReference type="AlphaFoldDB" id="A0A1Y1WS01"/>
<accession>A0A1Y1WS01</accession>
<organism evidence="3 4">
    <name type="scientific">Anaeromyces robustus</name>
    <dbReference type="NCBI Taxonomy" id="1754192"/>
    <lineage>
        <taxon>Eukaryota</taxon>
        <taxon>Fungi</taxon>
        <taxon>Fungi incertae sedis</taxon>
        <taxon>Chytridiomycota</taxon>
        <taxon>Chytridiomycota incertae sedis</taxon>
        <taxon>Neocallimastigomycetes</taxon>
        <taxon>Neocallimastigales</taxon>
        <taxon>Neocallimastigaceae</taxon>
        <taxon>Anaeromyces</taxon>
    </lineage>
</organism>
<proteinExistence type="predicted"/>
<name>A0A1Y1WS01_9FUNG</name>
<feature type="chain" id="PRO_5013163879" evidence="2">
    <location>
        <begin position="21"/>
        <end position="373"/>
    </location>
</feature>
<protein>
    <submittedName>
        <fullName evidence="3">Uncharacterized protein</fullName>
    </submittedName>
</protein>
<evidence type="ECO:0000256" key="1">
    <source>
        <dbReference type="SAM" id="MobiDB-lite"/>
    </source>
</evidence>